<sequence length="81" mass="9631">VGMKELYVDKGDVLMFTDSITHGSAQRTNEGHRRMVLYRYSPRWIRTRFHYVPSERLLSQLTDDQRTIMQPIAPRRPPEDI</sequence>
<dbReference type="SUPFAM" id="SSF51197">
    <property type="entry name" value="Clavaminate synthase-like"/>
    <property type="match status" value="1"/>
</dbReference>
<organism evidence="1">
    <name type="scientific">marine metagenome</name>
    <dbReference type="NCBI Taxonomy" id="408172"/>
    <lineage>
        <taxon>unclassified sequences</taxon>
        <taxon>metagenomes</taxon>
        <taxon>ecological metagenomes</taxon>
    </lineage>
</organism>
<name>A0A382L069_9ZZZZ</name>
<accession>A0A382L069</accession>
<reference evidence="1" key="1">
    <citation type="submission" date="2018-05" db="EMBL/GenBank/DDBJ databases">
        <authorList>
            <person name="Lanie J.A."/>
            <person name="Ng W.-L."/>
            <person name="Kazmierczak K.M."/>
            <person name="Andrzejewski T.M."/>
            <person name="Davidsen T.M."/>
            <person name="Wayne K.J."/>
            <person name="Tettelin H."/>
            <person name="Glass J.I."/>
            <person name="Rusch D."/>
            <person name="Podicherti R."/>
            <person name="Tsui H.-C.T."/>
            <person name="Winkler M.E."/>
        </authorList>
    </citation>
    <scope>NUCLEOTIDE SEQUENCE</scope>
</reference>
<gene>
    <name evidence="1" type="ORF">METZ01_LOCUS282843</name>
</gene>
<dbReference type="EMBL" id="UINC01083869">
    <property type="protein sequence ID" value="SVC29989.1"/>
    <property type="molecule type" value="Genomic_DNA"/>
</dbReference>
<proteinExistence type="predicted"/>
<dbReference type="AlphaFoldDB" id="A0A382L069"/>
<evidence type="ECO:0000313" key="1">
    <source>
        <dbReference type="EMBL" id="SVC29989.1"/>
    </source>
</evidence>
<dbReference type="Gene3D" id="2.60.120.620">
    <property type="entry name" value="q2cbj1_9rhob like domain"/>
    <property type="match status" value="1"/>
</dbReference>
<protein>
    <recommendedName>
        <fullName evidence="2">Phytanoyl-CoA dioxygenase family protein</fullName>
    </recommendedName>
</protein>
<evidence type="ECO:0008006" key="2">
    <source>
        <dbReference type="Google" id="ProtNLM"/>
    </source>
</evidence>
<feature type="non-terminal residue" evidence="1">
    <location>
        <position position="1"/>
    </location>
</feature>